<dbReference type="GO" id="GO:0003690">
    <property type="term" value="F:double-stranded DNA binding"/>
    <property type="evidence" value="ECO:0007669"/>
    <property type="project" value="EnsemblFungi"/>
</dbReference>
<dbReference type="KEGG" id="ncs:NCAS_0C04150"/>
<evidence type="ECO:0000256" key="1">
    <source>
        <dbReference type="SAM" id="MobiDB-lite"/>
    </source>
</evidence>
<feature type="region of interest" description="Disordered" evidence="1">
    <location>
        <begin position="328"/>
        <end position="357"/>
    </location>
</feature>
<dbReference type="GO" id="GO:0007534">
    <property type="term" value="P:gene conversion at mating-type locus"/>
    <property type="evidence" value="ECO:0007669"/>
    <property type="project" value="EnsemblFungi"/>
</dbReference>
<dbReference type="RefSeq" id="XP_003675769.1">
    <property type="nucleotide sequence ID" value="XM_003675721.1"/>
</dbReference>
<feature type="compositionally biased region" description="Basic and acidic residues" evidence="1">
    <location>
        <begin position="348"/>
        <end position="357"/>
    </location>
</feature>
<dbReference type="eggNOG" id="ENOG502S084">
    <property type="taxonomic scope" value="Eukaryota"/>
</dbReference>
<dbReference type="GO" id="GO:0170053">
    <property type="term" value="F:nuclease activator activity"/>
    <property type="evidence" value="ECO:0007669"/>
    <property type="project" value="EnsemblFungi"/>
</dbReference>
<feature type="region of interest" description="Disordered" evidence="1">
    <location>
        <begin position="213"/>
        <end position="236"/>
    </location>
</feature>
<reference evidence="2 3" key="1">
    <citation type="journal article" date="2011" name="Proc. Natl. Acad. Sci. U.S.A.">
        <title>Evolutionary erosion of yeast sex chromosomes by mating-type switching accidents.</title>
        <authorList>
            <person name="Gordon J.L."/>
            <person name="Armisen D."/>
            <person name="Proux-Wera E."/>
            <person name="Oheigeartaigh S.S."/>
            <person name="Byrne K.P."/>
            <person name="Wolfe K.H."/>
        </authorList>
    </citation>
    <scope>NUCLEOTIDE SEQUENCE [LARGE SCALE GENOMIC DNA]</scope>
    <source>
        <strain evidence="3">ATCC 76901 / BCRC 22586 / CBS 4309 / NBRC 1992 / NRRL Y-12630</strain>
    </source>
</reference>
<dbReference type="GeneID" id="96902986"/>
<feature type="compositionally biased region" description="Basic residues" evidence="1">
    <location>
        <begin position="143"/>
        <end position="155"/>
    </location>
</feature>
<dbReference type="GO" id="GO:0042802">
    <property type="term" value="F:identical protein binding"/>
    <property type="evidence" value="ECO:0007669"/>
    <property type="project" value="EnsemblFungi"/>
</dbReference>
<gene>
    <name evidence="2" type="primary">NCAS0C04150</name>
    <name evidence="2" type="ordered locus">NCAS_0C04150</name>
</gene>
<dbReference type="GO" id="GO:0006308">
    <property type="term" value="P:DNA catabolic process"/>
    <property type="evidence" value="ECO:0007669"/>
    <property type="project" value="EnsemblFungi"/>
</dbReference>
<dbReference type="STRING" id="1064592.G0VD43"/>
<dbReference type="GO" id="GO:0010791">
    <property type="term" value="P:DNA double-strand break processing involved in repair via synthesis-dependent strand annealing"/>
    <property type="evidence" value="ECO:0007669"/>
    <property type="project" value="EnsemblFungi"/>
</dbReference>
<feature type="compositionally biased region" description="Polar residues" evidence="1">
    <location>
        <begin position="121"/>
        <end position="140"/>
    </location>
</feature>
<dbReference type="FunCoup" id="G0VD43">
    <property type="interactions" value="58"/>
</dbReference>
<sequence length="413" mass="47627">MSPRLRSKLTILLKMDLQELLTVQSDVTRLIEKQVDLLQRRVNDEGAMEQWKLLGLLPQTDEDTVNNSQHGAKATIGDDSVNDLKHPLEGNEDSEEFILTQFDTVSSNHAVDENSNRVPLRSSSLNVTPRTSPLKKNQINSSKKTKSIHHSHFRSSTRGILSPGKIGKRVPIKEENSSDNIFSREENSNDEEVAESIGDIDIDDELAIDHKFNIPNEPEISRKRKHKFSTSSKQETTPSFLTYDKKKIQRIPSIDFNINPLSEKPWILEDFLPNEDKTSVRRGRLKLEKFYEQVGKPMGLANNELNVLDGYYENKNSVDDPELAFDNMRQRSKSPPGFGRLDFPSTQERNEDKKKSQEIIKRKTKYRFLMATRNNIPAQERGFLFKKDELNRIIDNGNFTWSDADLKIYERKR</sequence>
<dbReference type="OrthoDB" id="5801062at2759"/>
<dbReference type="InParanoid" id="G0VD43"/>
<reference key="2">
    <citation type="submission" date="2011-08" db="EMBL/GenBank/DDBJ databases">
        <title>Genome sequence of Naumovozyma castellii.</title>
        <authorList>
            <person name="Gordon J.L."/>
            <person name="Armisen D."/>
            <person name="Proux-Wera E."/>
            <person name="OhEigeartaigh S.S."/>
            <person name="Byrne K.P."/>
            <person name="Wolfe K.H."/>
        </authorList>
    </citation>
    <scope>NUCLEOTIDE SEQUENCE</scope>
    <source>
        <strain>Type strain:CBS 4309</strain>
    </source>
</reference>
<dbReference type="HOGENOM" id="CLU_064983_0_0_1"/>
<name>G0VD43_NAUCA</name>
<feature type="region of interest" description="Disordered" evidence="1">
    <location>
        <begin position="109"/>
        <end position="194"/>
    </location>
</feature>
<accession>G0VD43</accession>
<protein>
    <submittedName>
        <fullName evidence="2">Uncharacterized protein</fullName>
    </submittedName>
</protein>
<dbReference type="GO" id="GO:0042138">
    <property type="term" value="P:meiotic DNA double-strand break formation"/>
    <property type="evidence" value="ECO:0007669"/>
    <property type="project" value="EnsemblFungi"/>
</dbReference>
<dbReference type="GO" id="GO:0030870">
    <property type="term" value="C:Mre11 complex"/>
    <property type="evidence" value="ECO:0007669"/>
    <property type="project" value="EnsemblFungi"/>
</dbReference>
<organism evidence="2 3">
    <name type="scientific">Naumovozyma castellii</name>
    <name type="common">Yeast</name>
    <name type="synonym">Saccharomyces castellii</name>
    <dbReference type="NCBI Taxonomy" id="27288"/>
    <lineage>
        <taxon>Eukaryota</taxon>
        <taxon>Fungi</taxon>
        <taxon>Dikarya</taxon>
        <taxon>Ascomycota</taxon>
        <taxon>Saccharomycotina</taxon>
        <taxon>Saccharomycetes</taxon>
        <taxon>Saccharomycetales</taxon>
        <taxon>Saccharomycetaceae</taxon>
        <taxon>Naumovozyma</taxon>
    </lineage>
</organism>
<evidence type="ECO:0000313" key="2">
    <source>
        <dbReference type="EMBL" id="CCC69405.1"/>
    </source>
</evidence>
<evidence type="ECO:0000313" key="3">
    <source>
        <dbReference type="Proteomes" id="UP000001640"/>
    </source>
</evidence>
<keyword evidence="3" id="KW-1185">Reference proteome</keyword>
<proteinExistence type="predicted"/>
<dbReference type="GO" id="GO:0031860">
    <property type="term" value="P:telomeric 3' overhang formation"/>
    <property type="evidence" value="ECO:0007669"/>
    <property type="project" value="EnsemblFungi"/>
</dbReference>
<dbReference type="EMBL" id="HE576754">
    <property type="protein sequence ID" value="CCC69405.1"/>
    <property type="molecule type" value="Genomic_DNA"/>
</dbReference>
<dbReference type="AlphaFoldDB" id="G0VD43"/>
<dbReference type="Proteomes" id="UP000001640">
    <property type="component" value="Chromosome 3"/>
</dbReference>
<dbReference type="GO" id="GO:0000706">
    <property type="term" value="P:meiotic DNA double-strand break processing"/>
    <property type="evidence" value="ECO:0007669"/>
    <property type="project" value="EnsemblFungi"/>
</dbReference>
<feature type="compositionally biased region" description="Basic and acidic residues" evidence="1">
    <location>
        <begin position="171"/>
        <end position="187"/>
    </location>
</feature>